<comment type="similarity">
    <text evidence="1">To bacterial alkanal monooxygenase alpha and beta chains.</text>
</comment>
<dbReference type="PANTHER" id="PTHR30137:SF6">
    <property type="entry name" value="LUCIFERASE-LIKE MONOOXYGENASE"/>
    <property type="match status" value="1"/>
</dbReference>
<dbReference type="Proteomes" id="UP000502504">
    <property type="component" value="Chromosome"/>
</dbReference>
<dbReference type="SUPFAM" id="SSF51679">
    <property type="entry name" value="Bacterial luciferase-like"/>
    <property type="match status" value="1"/>
</dbReference>
<sequence>MAADETAADATATDGPAADGPATDETAADGIRGTAHGTAPAPLSVLDLVTVGSGHTATDALRTSVDLARFTESRGFHRYWVAEHHSMPGVASSSPAVILAHLAAHTERIRLGSGGVMLPNHAPLVIAEQFGTLEALAPHRVDLGLGRAPGTDGATAAALRRADGPPEGADDFPEQLAELTRFLDDDFPAGHPYARIHAVPGPVQATAPGGVQSRHRPPVWLLGSSGFSARLAGLLGLPFAFAHHFSAQNTIPALDLYRESFRPSAALAEPYALIGVSVLAADDAREARRQVLATGLNMVRLRTGRPGLFPSPEETEAHVFTELEREFVDSWAANIVHGTADEVRSGLDDLHKRTGADELMLTSHAHRGELRLRSYELVADAYGLPTA</sequence>
<feature type="compositionally biased region" description="Low complexity" evidence="2">
    <location>
        <begin position="1"/>
        <end position="25"/>
    </location>
</feature>
<dbReference type="GO" id="GO:0005829">
    <property type="term" value="C:cytosol"/>
    <property type="evidence" value="ECO:0007669"/>
    <property type="project" value="TreeGrafter"/>
</dbReference>
<dbReference type="InterPro" id="IPR011251">
    <property type="entry name" value="Luciferase-like_dom"/>
</dbReference>
<accession>A0AAE6Y831</accession>
<dbReference type="Pfam" id="PF00296">
    <property type="entry name" value="Bac_luciferase"/>
    <property type="match status" value="1"/>
</dbReference>
<reference evidence="4 5" key="1">
    <citation type="submission" date="2020-03" db="EMBL/GenBank/DDBJ databases">
        <title>Is there a link between lipid content and antibiotic production in Streptomyces?</title>
        <authorList>
            <person name="David M."/>
            <person name="Lejeune C."/>
            <person name="Abreu S."/>
            <person name="Thibessard A."/>
            <person name="Leblond P."/>
            <person name="Chaminade P."/>
            <person name="Virolle M.-J."/>
        </authorList>
    </citation>
    <scope>NUCLEOTIDE SEQUENCE [LARGE SCALE GENOMIC DNA]</scope>
    <source>
        <strain evidence="4 5">DSM 41481</strain>
    </source>
</reference>
<evidence type="ECO:0000313" key="5">
    <source>
        <dbReference type="Proteomes" id="UP000502504"/>
    </source>
</evidence>
<dbReference type="InterPro" id="IPR019949">
    <property type="entry name" value="CmoO-like"/>
</dbReference>
<proteinExistence type="predicted"/>
<name>A0AAE6Y831_STRAT</name>
<dbReference type="GO" id="GO:0016705">
    <property type="term" value="F:oxidoreductase activity, acting on paired donors, with incorporation or reduction of molecular oxygen"/>
    <property type="evidence" value="ECO:0007669"/>
    <property type="project" value="InterPro"/>
</dbReference>
<gene>
    <name evidence="4" type="ORF">HCX60_15010</name>
</gene>
<dbReference type="NCBIfam" id="TIGR03558">
    <property type="entry name" value="oxido_grp_1"/>
    <property type="match status" value="1"/>
</dbReference>
<dbReference type="Gene3D" id="3.20.20.30">
    <property type="entry name" value="Luciferase-like domain"/>
    <property type="match status" value="1"/>
</dbReference>
<dbReference type="PANTHER" id="PTHR30137">
    <property type="entry name" value="LUCIFERASE-LIKE MONOOXYGENASE"/>
    <property type="match status" value="1"/>
</dbReference>
<dbReference type="FunFam" id="3.20.20.30:FF:000002">
    <property type="entry name" value="LLM class flavin-dependent oxidoreductase"/>
    <property type="match status" value="1"/>
</dbReference>
<dbReference type="InterPro" id="IPR050766">
    <property type="entry name" value="Bact_Lucif_Oxidored"/>
</dbReference>
<dbReference type="InterPro" id="IPR036661">
    <property type="entry name" value="Luciferase-like_sf"/>
</dbReference>
<dbReference type="CDD" id="cd00347">
    <property type="entry name" value="Flavin_utilizing_monoxygenases"/>
    <property type="match status" value="1"/>
</dbReference>
<feature type="domain" description="Luciferase-like" evidence="3">
    <location>
        <begin position="45"/>
        <end position="353"/>
    </location>
</feature>
<protein>
    <submittedName>
        <fullName evidence="4">LLM class flavin-dependent oxidoreductase</fullName>
    </submittedName>
</protein>
<feature type="region of interest" description="Disordered" evidence="2">
    <location>
        <begin position="1"/>
        <end position="36"/>
    </location>
</feature>
<evidence type="ECO:0000256" key="2">
    <source>
        <dbReference type="SAM" id="MobiDB-lite"/>
    </source>
</evidence>
<evidence type="ECO:0000313" key="4">
    <source>
        <dbReference type="EMBL" id="QIT44710.1"/>
    </source>
</evidence>
<dbReference type="RefSeq" id="WP_078633605.1">
    <property type="nucleotide sequence ID" value="NZ_CM007717.1"/>
</dbReference>
<evidence type="ECO:0000259" key="3">
    <source>
        <dbReference type="Pfam" id="PF00296"/>
    </source>
</evidence>
<organism evidence="4 5">
    <name type="scientific">Streptomyces antibioticus</name>
    <dbReference type="NCBI Taxonomy" id="1890"/>
    <lineage>
        <taxon>Bacteria</taxon>
        <taxon>Bacillati</taxon>
        <taxon>Actinomycetota</taxon>
        <taxon>Actinomycetes</taxon>
        <taxon>Kitasatosporales</taxon>
        <taxon>Streptomycetaceae</taxon>
        <taxon>Streptomyces</taxon>
    </lineage>
</organism>
<dbReference type="AlphaFoldDB" id="A0AAE6Y831"/>
<evidence type="ECO:0000256" key="1">
    <source>
        <dbReference type="ARBA" id="ARBA00007789"/>
    </source>
</evidence>
<dbReference type="EMBL" id="CP050692">
    <property type="protein sequence ID" value="QIT44710.1"/>
    <property type="molecule type" value="Genomic_DNA"/>
</dbReference>